<dbReference type="SUPFAM" id="SSF53335">
    <property type="entry name" value="S-adenosyl-L-methionine-dependent methyltransferases"/>
    <property type="match status" value="1"/>
</dbReference>
<feature type="compositionally biased region" description="Polar residues" evidence="2">
    <location>
        <begin position="164"/>
        <end position="181"/>
    </location>
</feature>
<dbReference type="AlphaFoldDB" id="A0A0L0N101"/>
<dbReference type="OrthoDB" id="2013972at2759"/>
<reference evidence="3 4" key="1">
    <citation type="journal article" date="2015" name="BMC Genomics">
        <title>The genome of the truffle-parasite Tolypocladium ophioglossoides and the evolution of antifungal peptaibiotics.</title>
        <authorList>
            <person name="Quandt C.A."/>
            <person name="Bushley K.E."/>
            <person name="Spatafora J.W."/>
        </authorList>
    </citation>
    <scope>NUCLEOTIDE SEQUENCE [LARGE SCALE GENOMIC DNA]</scope>
    <source>
        <strain evidence="3 4">CBS 100239</strain>
    </source>
</reference>
<dbReference type="CDD" id="cd02440">
    <property type="entry name" value="AdoMet_MTases"/>
    <property type="match status" value="1"/>
</dbReference>
<keyword evidence="3" id="KW-0489">Methyltransferase</keyword>
<comment type="caution">
    <text evidence="3">The sequence shown here is derived from an EMBL/GenBank/DDBJ whole genome shotgun (WGS) entry which is preliminary data.</text>
</comment>
<gene>
    <name evidence="3" type="ORF">TOPH_07871</name>
</gene>
<dbReference type="STRING" id="1163406.A0A0L0N101"/>
<dbReference type="EMBL" id="LFRF01000036">
    <property type="protein sequence ID" value="KND87465.1"/>
    <property type="molecule type" value="Genomic_DNA"/>
</dbReference>
<keyword evidence="3" id="KW-0808">Transferase</keyword>
<feature type="region of interest" description="Disordered" evidence="2">
    <location>
        <begin position="1"/>
        <end position="113"/>
    </location>
</feature>
<evidence type="ECO:0000313" key="3">
    <source>
        <dbReference type="EMBL" id="KND87465.1"/>
    </source>
</evidence>
<sequence length="613" mass="67771">MPSTPAPSVGEAASLPSFPGAQSKTPQGVSASFPKPKQGQQHDTVGSQREENIPRIYSPAQRTLMTDTTTGPSVDAKVSRVDDFATLEVSSSGSSSGPPRNDPAHQCDPWCEPAVDSNPFLAGIRCRQTPARRSDGSTVETSQTRAYALDRQSRQDQEGHLPYTSDTMNLSNPPTNVNTPRLGTPDTYGSEAAPLESNPTQASHIHQIGEDTVSSINSWTRKISEALRDEHIPGRAERTGRSERDQGSGIQYSRVARPKSDASDSLPDTATPSDTVDGAEFDALEIGPLSNNVFADITSRPSLELLGSDDADSTFGEEHSSSDISVSSSVMRHEWKNERRYHSYQSEQEQERLDILHHVFLLALDNRLFLAPINPHLHRILDVGTGTGIWGMEVADLYPSANVKGLDLSLIQPTFVPPNLKFVLDDVEQDWDEPVKYDLIHCRNMVGSIKDWPRLVRQMYDSLKPGGWIELQGFVNQPYSQDESLPPNNPLAQLMDGLREAGEKRGRSMEPAPSFKHWVESTGFVVVNETRFELPVGTWPKDQRFRVIGAFMAASFRRGVGGLTAVPFRDVLCWSLEEVEVLNASVRQMVGRRDIHPIFDFIIVTGMKPSTRY</sequence>
<organism evidence="3 4">
    <name type="scientific">Tolypocladium ophioglossoides (strain CBS 100239)</name>
    <name type="common">Snaketongue truffleclub</name>
    <name type="synonym">Elaphocordyceps ophioglossoides</name>
    <dbReference type="NCBI Taxonomy" id="1163406"/>
    <lineage>
        <taxon>Eukaryota</taxon>
        <taxon>Fungi</taxon>
        <taxon>Dikarya</taxon>
        <taxon>Ascomycota</taxon>
        <taxon>Pezizomycotina</taxon>
        <taxon>Sordariomycetes</taxon>
        <taxon>Hypocreomycetidae</taxon>
        <taxon>Hypocreales</taxon>
        <taxon>Ophiocordycipitaceae</taxon>
        <taxon>Tolypocladium</taxon>
    </lineage>
</organism>
<evidence type="ECO:0000313" key="4">
    <source>
        <dbReference type="Proteomes" id="UP000036947"/>
    </source>
</evidence>
<protein>
    <submittedName>
        <fullName evidence="3">Malonyl-[acyl-carrier protein] O-methyltransferase 1</fullName>
    </submittedName>
</protein>
<dbReference type="Gene3D" id="3.40.50.150">
    <property type="entry name" value="Vaccinia Virus protein VP39"/>
    <property type="match status" value="1"/>
</dbReference>
<evidence type="ECO:0000256" key="2">
    <source>
        <dbReference type="SAM" id="MobiDB-lite"/>
    </source>
</evidence>
<proteinExistence type="inferred from homology"/>
<comment type="similarity">
    <text evidence="1">Belongs to the methyltransferase superfamily. LaeA methyltransferase family.</text>
</comment>
<dbReference type="Pfam" id="PF13489">
    <property type="entry name" value="Methyltransf_23"/>
    <property type="match status" value="1"/>
</dbReference>
<feature type="compositionally biased region" description="Basic and acidic residues" evidence="2">
    <location>
        <begin position="230"/>
        <end position="246"/>
    </location>
</feature>
<dbReference type="PANTHER" id="PTHR43591:SF24">
    <property type="entry name" value="2-METHOXY-6-POLYPRENYL-1,4-BENZOQUINOL METHYLASE, MITOCHONDRIAL"/>
    <property type="match status" value="1"/>
</dbReference>
<keyword evidence="4" id="KW-1185">Reference proteome</keyword>
<dbReference type="PANTHER" id="PTHR43591">
    <property type="entry name" value="METHYLTRANSFERASE"/>
    <property type="match status" value="1"/>
</dbReference>
<feature type="compositionally biased region" description="Polar residues" evidence="2">
    <location>
        <begin position="20"/>
        <end position="30"/>
    </location>
</feature>
<evidence type="ECO:0000256" key="1">
    <source>
        <dbReference type="ARBA" id="ARBA00038158"/>
    </source>
</evidence>
<dbReference type="GO" id="GO:0032259">
    <property type="term" value="P:methylation"/>
    <property type="evidence" value="ECO:0007669"/>
    <property type="project" value="UniProtKB-KW"/>
</dbReference>
<dbReference type="GO" id="GO:0008168">
    <property type="term" value="F:methyltransferase activity"/>
    <property type="evidence" value="ECO:0007669"/>
    <property type="project" value="UniProtKB-KW"/>
</dbReference>
<dbReference type="InterPro" id="IPR029063">
    <property type="entry name" value="SAM-dependent_MTases_sf"/>
</dbReference>
<feature type="region of interest" description="Disordered" evidence="2">
    <location>
        <begin position="151"/>
        <end position="202"/>
    </location>
</feature>
<dbReference type="Proteomes" id="UP000036947">
    <property type="component" value="Unassembled WGS sequence"/>
</dbReference>
<feature type="region of interest" description="Disordered" evidence="2">
    <location>
        <begin position="308"/>
        <end position="328"/>
    </location>
</feature>
<feature type="compositionally biased region" description="Polar residues" evidence="2">
    <location>
        <begin position="38"/>
        <end position="47"/>
    </location>
</feature>
<name>A0A0L0N101_TOLOC</name>
<feature type="region of interest" description="Disordered" evidence="2">
    <location>
        <begin position="230"/>
        <end position="276"/>
    </location>
</feature>
<feature type="compositionally biased region" description="Polar residues" evidence="2">
    <location>
        <begin position="60"/>
        <end position="72"/>
    </location>
</feature>
<accession>A0A0L0N101</accession>